<comment type="caution">
    <text evidence="7">The sequence shown here is derived from an EMBL/GenBank/DDBJ whole genome shotgun (WGS) entry which is preliminary data.</text>
</comment>
<dbReference type="Proteomes" id="UP001152300">
    <property type="component" value="Unassembled WGS sequence"/>
</dbReference>
<evidence type="ECO:0000313" key="7">
    <source>
        <dbReference type="EMBL" id="KAJ8059267.1"/>
    </source>
</evidence>
<reference evidence="7" key="1">
    <citation type="submission" date="2022-11" db="EMBL/GenBank/DDBJ databases">
        <title>Genome Resource of Sclerotinia nivalis Strain SnTB1, a Plant Pathogen Isolated from American Ginseng.</title>
        <authorList>
            <person name="Fan S."/>
        </authorList>
    </citation>
    <scope>NUCLEOTIDE SEQUENCE</scope>
    <source>
        <strain evidence="7">SnTB1</strain>
    </source>
</reference>
<dbReference type="Pfam" id="PF00743">
    <property type="entry name" value="FMO-like"/>
    <property type="match status" value="2"/>
</dbReference>
<evidence type="ECO:0000256" key="1">
    <source>
        <dbReference type="ARBA" id="ARBA00009183"/>
    </source>
</evidence>
<evidence type="ECO:0000256" key="3">
    <source>
        <dbReference type="ARBA" id="ARBA00022827"/>
    </source>
</evidence>
<name>A0A9X0DF27_9HELO</name>
<keyword evidence="3" id="KW-0274">FAD</keyword>
<evidence type="ECO:0000256" key="4">
    <source>
        <dbReference type="ARBA" id="ARBA00022857"/>
    </source>
</evidence>
<gene>
    <name evidence="7" type="ORF">OCU04_012232</name>
</gene>
<dbReference type="PANTHER" id="PTHR23023">
    <property type="entry name" value="DIMETHYLANILINE MONOOXYGENASE"/>
    <property type="match status" value="1"/>
</dbReference>
<feature type="region of interest" description="Disordered" evidence="6">
    <location>
        <begin position="517"/>
        <end position="539"/>
    </location>
</feature>
<proteinExistence type="inferred from homology"/>
<dbReference type="InterPro" id="IPR000960">
    <property type="entry name" value="Flavin_mOase"/>
</dbReference>
<comment type="similarity">
    <text evidence="1">Belongs to the FMO family.</text>
</comment>
<protein>
    <submittedName>
        <fullName evidence="7">Uncharacterized protein</fullName>
    </submittedName>
</protein>
<evidence type="ECO:0000256" key="2">
    <source>
        <dbReference type="ARBA" id="ARBA00022630"/>
    </source>
</evidence>
<dbReference type="InterPro" id="IPR050346">
    <property type="entry name" value="FMO-like"/>
</dbReference>
<accession>A0A9X0DF27</accession>
<keyword evidence="8" id="KW-1185">Reference proteome</keyword>
<keyword evidence="4" id="KW-0521">NADP</keyword>
<dbReference type="SUPFAM" id="SSF51905">
    <property type="entry name" value="FAD/NAD(P)-binding domain"/>
    <property type="match status" value="2"/>
</dbReference>
<evidence type="ECO:0000256" key="5">
    <source>
        <dbReference type="ARBA" id="ARBA00023002"/>
    </source>
</evidence>
<dbReference type="Pfam" id="PF13450">
    <property type="entry name" value="NAD_binding_8"/>
    <property type="match status" value="1"/>
</dbReference>
<dbReference type="GO" id="GO:0004499">
    <property type="term" value="F:N,N-dimethylaniline monooxygenase activity"/>
    <property type="evidence" value="ECO:0007669"/>
    <property type="project" value="InterPro"/>
</dbReference>
<evidence type="ECO:0000256" key="6">
    <source>
        <dbReference type="SAM" id="MobiDB-lite"/>
    </source>
</evidence>
<dbReference type="PRINTS" id="PR00419">
    <property type="entry name" value="ADXRDTASE"/>
</dbReference>
<dbReference type="GO" id="GO:0050660">
    <property type="term" value="F:flavin adenine dinucleotide binding"/>
    <property type="evidence" value="ECO:0007669"/>
    <property type="project" value="InterPro"/>
</dbReference>
<dbReference type="EMBL" id="JAPEIS010000015">
    <property type="protein sequence ID" value="KAJ8059267.1"/>
    <property type="molecule type" value="Genomic_DNA"/>
</dbReference>
<dbReference type="PIRSF" id="PIRSF000332">
    <property type="entry name" value="FMO"/>
    <property type="match status" value="1"/>
</dbReference>
<dbReference type="OrthoDB" id="66881at2759"/>
<dbReference type="InterPro" id="IPR036188">
    <property type="entry name" value="FAD/NAD-bd_sf"/>
</dbReference>
<dbReference type="AlphaFoldDB" id="A0A9X0DF27"/>
<keyword evidence="2" id="KW-0285">Flavoprotein</keyword>
<dbReference type="GO" id="GO:0050661">
    <property type="term" value="F:NADP binding"/>
    <property type="evidence" value="ECO:0007669"/>
    <property type="project" value="InterPro"/>
</dbReference>
<sequence length="539" mass="60841">MLDWIYFDLEAYKRNMGLSFERVAVIGAGVSGLAAARHLLDYGLDVTIYERSSKPGGVWAYDERKPLESKYPSILPSVAGLYPDSDSYSQGVTSQSLPLQTEKLILKHAPPGPAYFGLTTNISTKLQEMKGHPWKEGTGDFVNVKVVGDYLKDYARRFNLKQVLRYNTKIETVEKVGSKWVVKSKLLNKTHDGNIEFVEREEAFDKVVVASGHYHASRVPDIKGLKDWREQYPERVMHSKAYRRPQELAGQTVLLIGGSVSSTDIAREVNGIAKKVYQSTRGGQFDLPLSFLPPGTERVGECVSFEFETSNKGRGTVHLKDGTTLVGIDKVIICTGYHISYPFLHRYHDDLAHPAEANETVLVTDGTQVHNLHKDIFYIPDPTLAFVGTAYYVSTFSLFEFQAIAVAAVFSGRAQLPREEEMREEYRLKVIEKGFGRAFHALKEGREPEYVRELVDWINTDAASSGGQKVEGHSEAWLREDEIKMKKLLERFEKKKQEEKQEQSYRIYNLRSQGSLPTSEYRLFDGNGSKGTLEEQAVG</sequence>
<organism evidence="7 8">
    <name type="scientific">Sclerotinia nivalis</name>
    <dbReference type="NCBI Taxonomy" id="352851"/>
    <lineage>
        <taxon>Eukaryota</taxon>
        <taxon>Fungi</taxon>
        <taxon>Dikarya</taxon>
        <taxon>Ascomycota</taxon>
        <taxon>Pezizomycotina</taxon>
        <taxon>Leotiomycetes</taxon>
        <taxon>Helotiales</taxon>
        <taxon>Sclerotiniaceae</taxon>
        <taxon>Sclerotinia</taxon>
    </lineage>
</organism>
<dbReference type="Gene3D" id="3.50.50.60">
    <property type="entry name" value="FAD/NAD(P)-binding domain"/>
    <property type="match status" value="2"/>
</dbReference>
<dbReference type="InterPro" id="IPR020946">
    <property type="entry name" value="Flavin_mOase-like"/>
</dbReference>
<evidence type="ECO:0000313" key="8">
    <source>
        <dbReference type="Proteomes" id="UP001152300"/>
    </source>
</evidence>
<keyword evidence="5" id="KW-0560">Oxidoreductase</keyword>